<proteinExistence type="predicted"/>
<comment type="caution">
    <text evidence="1">The sequence shown here is derived from an EMBL/GenBank/DDBJ whole genome shotgun (WGS) entry which is preliminary data.</text>
</comment>
<keyword evidence="2" id="KW-1185">Reference proteome</keyword>
<dbReference type="EMBL" id="JACGCM010002660">
    <property type="protein sequence ID" value="KAF6137005.1"/>
    <property type="molecule type" value="Genomic_DNA"/>
</dbReference>
<protein>
    <submittedName>
        <fullName evidence="1">Uncharacterized protein</fullName>
    </submittedName>
</protein>
<organism evidence="1 2">
    <name type="scientific">Kingdonia uniflora</name>
    <dbReference type="NCBI Taxonomy" id="39325"/>
    <lineage>
        <taxon>Eukaryota</taxon>
        <taxon>Viridiplantae</taxon>
        <taxon>Streptophyta</taxon>
        <taxon>Embryophyta</taxon>
        <taxon>Tracheophyta</taxon>
        <taxon>Spermatophyta</taxon>
        <taxon>Magnoliopsida</taxon>
        <taxon>Ranunculales</taxon>
        <taxon>Circaeasteraceae</taxon>
        <taxon>Kingdonia</taxon>
    </lineage>
</organism>
<evidence type="ECO:0000313" key="2">
    <source>
        <dbReference type="Proteomes" id="UP000541444"/>
    </source>
</evidence>
<evidence type="ECO:0000313" key="1">
    <source>
        <dbReference type="EMBL" id="KAF6137005.1"/>
    </source>
</evidence>
<dbReference type="AlphaFoldDB" id="A0A7J7L308"/>
<gene>
    <name evidence="1" type="ORF">GIB67_030769</name>
</gene>
<accession>A0A7J7L308</accession>
<name>A0A7J7L308_9MAGN</name>
<dbReference type="Proteomes" id="UP000541444">
    <property type="component" value="Unassembled WGS sequence"/>
</dbReference>
<reference evidence="1 2" key="1">
    <citation type="journal article" date="2020" name="IScience">
        <title>Genome Sequencing of the Endangered Kingdonia uniflora (Circaeasteraceae, Ranunculales) Reveals Potential Mechanisms of Evolutionary Specialization.</title>
        <authorList>
            <person name="Sun Y."/>
            <person name="Deng T."/>
            <person name="Zhang A."/>
            <person name="Moore M.J."/>
            <person name="Landis J.B."/>
            <person name="Lin N."/>
            <person name="Zhang H."/>
            <person name="Zhang X."/>
            <person name="Huang J."/>
            <person name="Zhang X."/>
            <person name="Sun H."/>
            <person name="Wang H."/>
        </authorList>
    </citation>
    <scope>NUCLEOTIDE SEQUENCE [LARGE SCALE GENOMIC DNA]</scope>
    <source>
        <strain evidence="1">TB1705</strain>
        <tissue evidence="1">Leaf</tissue>
    </source>
</reference>
<sequence>MLEAVDCTAGIPLDYPLSMLPHLSPADLQAMGHADFIDCEQFVLGEGQETYASYWADQTREVVHLLTDSQRMENIDLFRPSVLRAGITPVVVTSVSFHSLSQDFSLPGEPEGPDRGWHIEWTGRHELLPIYRLRDLPPMSASYGTEEIWHLTHGMRRLALQSQRGTPKGSRSLLIKMLL</sequence>